<dbReference type="STRING" id="105231.A0A1Y1HNT9"/>
<dbReference type="InterPro" id="IPR048364">
    <property type="entry name" value="Hikeshi-like_C"/>
</dbReference>
<reference evidence="4 5" key="1">
    <citation type="journal article" date="2014" name="Nat. Commun.">
        <title>Klebsormidium flaccidum genome reveals primary factors for plant terrestrial adaptation.</title>
        <authorList>
            <person name="Hori K."/>
            <person name="Maruyama F."/>
            <person name="Fujisawa T."/>
            <person name="Togashi T."/>
            <person name="Yamamoto N."/>
            <person name="Seo M."/>
            <person name="Sato S."/>
            <person name="Yamada T."/>
            <person name="Mori H."/>
            <person name="Tajima N."/>
            <person name="Moriyama T."/>
            <person name="Ikeuchi M."/>
            <person name="Watanabe M."/>
            <person name="Wada H."/>
            <person name="Kobayashi K."/>
            <person name="Saito M."/>
            <person name="Masuda T."/>
            <person name="Sasaki-Sekimoto Y."/>
            <person name="Mashiguchi K."/>
            <person name="Awai K."/>
            <person name="Shimojima M."/>
            <person name="Masuda S."/>
            <person name="Iwai M."/>
            <person name="Nobusawa T."/>
            <person name="Narise T."/>
            <person name="Kondo S."/>
            <person name="Saito H."/>
            <person name="Sato R."/>
            <person name="Murakawa M."/>
            <person name="Ihara Y."/>
            <person name="Oshima-Yamada Y."/>
            <person name="Ohtaka K."/>
            <person name="Satoh M."/>
            <person name="Sonobe K."/>
            <person name="Ishii M."/>
            <person name="Ohtani R."/>
            <person name="Kanamori-Sato M."/>
            <person name="Honoki R."/>
            <person name="Miyazaki D."/>
            <person name="Mochizuki H."/>
            <person name="Umetsu J."/>
            <person name="Higashi K."/>
            <person name="Shibata D."/>
            <person name="Kamiya Y."/>
            <person name="Sato N."/>
            <person name="Nakamura Y."/>
            <person name="Tabata S."/>
            <person name="Ida S."/>
            <person name="Kurokawa K."/>
            <person name="Ohta H."/>
        </authorList>
    </citation>
    <scope>NUCLEOTIDE SEQUENCE [LARGE SCALE GENOMIC DNA]</scope>
    <source>
        <strain evidence="4 5">NIES-2285</strain>
    </source>
</reference>
<dbReference type="GO" id="GO:0005634">
    <property type="term" value="C:nucleus"/>
    <property type="evidence" value="ECO:0000318"/>
    <property type="project" value="GO_Central"/>
</dbReference>
<dbReference type="InterPro" id="IPR008493">
    <property type="entry name" value="Hikeshi-like_N"/>
</dbReference>
<organism evidence="4 5">
    <name type="scientific">Klebsormidium nitens</name>
    <name type="common">Green alga</name>
    <name type="synonym">Ulothrix nitens</name>
    <dbReference type="NCBI Taxonomy" id="105231"/>
    <lineage>
        <taxon>Eukaryota</taxon>
        <taxon>Viridiplantae</taxon>
        <taxon>Streptophyta</taxon>
        <taxon>Klebsormidiophyceae</taxon>
        <taxon>Klebsormidiales</taxon>
        <taxon>Klebsormidiaceae</taxon>
        <taxon>Klebsormidium</taxon>
    </lineage>
</organism>
<evidence type="ECO:0000313" key="4">
    <source>
        <dbReference type="EMBL" id="GAQ80315.1"/>
    </source>
</evidence>
<evidence type="ECO:0000313" key="5">
    <source>
        <dbReference type="Proteomes" id="UP000054558"/>
    </source>
</evidence>
<dbReference type="AlphaFoldDB" id="A0A1Y1HNT9"/>
<comment type="similarity">
    <text evidence="1">Belongs to the OPI10 family.</text>
</comment>
<dbReference type="OMA" id="MPLLDQW"/>
<dbReference type="GO" id="GO:0005829">
    <property type="term" value="C:cytosol"/>
    <property type="evidence" value="ECO:0000318"/>
    <property type="project" value="GO_Central"/>
</dbReference>
<dbReference type="InterPro" id="IPR031318">
    <property type="entry name" value="OPI10"/>
</dbReference>
<dbReference type="EMBL" id="DF237000">
    <property type="protein sequence ID" value="GAQ80315.1"/>
    <property type="molecule type" value="Genomic_DNA"/>
</dbReference>
<gene>
    <name evidence="4" type="ORF">KFL_000510160</name>
</gene>
<dbReference type="Pfam" id="PF05603">
    <property type="entry name" value="Hikeshi-like_N"/>
    <property type="match status" value="1"/>
</dbReference>
<dbReference type="Proteomes" id="UP000054558">
    <property type="component" value="Unassembled WGS sequence"/>
</dbReference>
<evidence type="ECO:0000259" key="3">
    <source>
        <dbReference type="Pfam" id="PF21057"/>
    </source>
</evidence>
<dbReference type="GO" id="GO:0061608">
    <property type="term" value="F:nuclear import signal receptor activity"/>
    <property type="evidence" value="ECO:0000318"/>
    <property type="project" value="GO_Central"/>
</dbReference>
<dbReference type="OrthoDB" id="10248398at2759"/>
<evidence type="ECO:0000259" key="2">
    <source>
        <dbReference type="Pfam" id="PF05603"/>
    </source>
</evidence>
<keyword evidence="5" id="KW-1185">Reference proteome</keyword>
<evidence type="ECO:0000256" key="1">
    <source>
        <dbReference type="ARBA" id="ARBA00006623"/>
    </source>
</evidence>
<dbReference type="Pfam" id="PF21057">
    <property type="entry name" value="Hikeshi-like_C"/>
    <property type="match status" value="1"/>
</dbReference>
<name>A0A1Y1HNT9_KLENI</name>
<proteinExistence type="inferred from homology"/>
<dbReference type="PANTHER" id="PTHR12925">
    <property type="entry name" value="HIKESHI FAMILY MEMBER"/>
    <property type="match status" value="1"/>
</dbReference>
<feature type="domain" description="Hikeshi-like N-terminal" evidence="2">
    <location>
        <begin position="21"/>
        <end position="126"/>
    </location>
</feature>
<dbReference type="GO" id="GO:0006606">
    <property type="term" value="P:protein import into nucleus"/>
    <property type="evidence" value="ECO:0000318"/>
    <property type="project" value="GO_Central"/>
</dbReference>
<dbReference type="PANTHER" id="PTHR12925:SF0">
    <property type="entry name" value="PROTEIN HIKESHI"/>
    <property type="match status" value="1"/>
</dbReference>
<protein>
    <submittedName>
        <fullName evidence="4">Uncharacterized protein</fullName>
    </submittedName>
</protein>
<sequence>MASLFHVYFPGKSFELDSSRFIQVDTQRWVMNMSMYVGDAYDQVKEIFLGLPTEQSLPNPELALAVYVQSPGSNWEYRGAVNSQRPSAVIPLVWPSPGGSPQTADGTPLPAQIGISIESAASLPTAVVGAQQRAEEFARKVGENLFHFMQSFSSSNDGMLHVPVSILNQWFTKFQERFRVDPDFLDRQRD</sequence>
<accession>A0A1Y1HNT9</accession>
<feature type="domain" description="Hikeshi-like C-terminal" evidence="3">
    <location>
        <begin position="134"/>
        <end position="187"/>
    </location>
</feature>